<evidence type="ECO:0000313" key="3">
    <source>
        <dbReference type="Proteomes" id="UP000054565"/>
    </source>
</evidence>
<name>A0A0J6Y5P4_COCIT</name>
<dbReference type="Proteomes" id="UP000054565">
    <property type="component" value="Unassembled WGS sequence"/>
</dbReference>
<dbReference type="AlphaFoldDB" id="A0A0J6Y5P4"/>
<gene>
    <name evidence="2" type="ORF">CIRG_02737</name>
</gene>
<feature type="region of interest" description="Disordered" evidence="1">
    <location>
        <begin position="1"/>
        <end position="24"/>
    </location>
</feature>
<reference evidence="3" key="1">
    <citation type="journal article" date="2010" name="Genome Res.">
        <title>Population genomic sequencing of Coccidioides fungi reveals recent hybridization and transposon control.</title>
        <authorList>
            <person name="Neafsey D.E."/>
            <person name="Barker B.M."/>
            <person name="Sharpton T.J."/>
            <person name="Stajich J.E."/>
            <person name="Park D.J."/>
            <person name="Whiston E."/>
            <person name="Hung C.-Y."/>
            <person name="McMahan C."/>
            <person name="White J."/>
            <person name="Sykes S."/>
            <person name="Heiman D."/>
            <person name="Young S."/>
            <person name="Zeng Q."/>
            <person name="Abouelleil A."/>
            <person name="Aftuck L."/>
            <person name="Bessette D."/>
            <person name="Brown A."/>
            <person name="FitzGerald M."/>
            <person name="Lui A."/>
            <person name="Macdonald J.P."/>
            <person name="Priest M."/>
            <person name="Orbach M.J."/>
            <person name="Galgiani J.N."/>
            <person name="Kirkland T.N."/>
            <person name="Cole G.T."/>
            <person name="Birren B.W."/>
            <person name="Henn M.R."/>
            <person name="Taylor J.W."/>
            <person name="Rounsley S.D."/>
        </authorList>
    </citation>
    <scope>NUCLEOTIDE SEQUENCE [LARGE SCALE GENOMIC DNA]</scope>
    <source>
        <strain evidence="3">RMSCC 2394</strain>
    </source>
</reference>
<dbReference type="EMBL" id="DS028094">
    <property type="protein sequence ID" value="KMP03045.1"/>
    <property type="molecule type" value="Genomic_DNA"/>
</dbReference>
<evidence type="ECO:0000256" key="1">
    <source>
        <dbReference type="SAM" id="MobiDB-lite"/>
    </source>
</evidence>
<sequence length="173" mass="19080">MDPDSEQLKSSLSPTPEDPPFKPQPWLRPMYLVQRLPHPHCESAVLKGALQAWKQQLCLPIVGPTVASFCHRRLNFGDKTAPANVGADGRHMNLTEEAIYQICPISPCCVNPHVKSDSPSSESKLSNSLRLAARTLPELLFSLPGGHSCDVTRAAELRIPFGTRFSERPLTKC</sequence>
<protein>
    <submittedName>
        <fullName evidence="2">Uncharacterized protein</fullName>
    </submittedName>
</protein>
<organism evidence="2 3">
    <name type="scientific">Coccidioides immitis RMSCC 2394</name>
    <dbReference type="NCBI Taxonomy" id="404692"/>
    <lineage>
        <taxon>Eukaryota</taxon>
        <taxon>Fungi</taxon>
        <taxon>Dikarya</taxon>
        <taxon>Ascomycota</taxon>
        <taxon>Pezizomycotina</taxon>
        <taxon>Eurotiomycetes</taxon>
        <taxon>Eurotiomycetidae</taxon>
        <taxon>Onygenales</taxon>
        <taxon>Onygenaceae</taxon>
        <taxon>Coccidioides</taxon>
    </lineage>
</organism>
<accession>A0A0J6Y5P4</accession>
<evidence type="ECO:0000313" key="2">
    <source>
        <dbReference type="EMBL" id="KMP03045.1"/>
    </source>
</evidence>
<proteinExistence type="predicted"/>